<reference evidence="2" key="1">
    <citation type="journal article" date="2013" name="Mol. Plant Microbe Interact.">
        <title>Global aspects of pacC regulation of pathogenicity genes in Colletotrichum gloeosporioides as revealed by transcriptome analysis.</title>
        <authorList>
            <person name="Alkan N."/>
            <person name="Meng X."/>
            <person name="Friedlander G."/>
            <person name="Reuveni E."/>
            <person name="Sukno S."/>
            <person name="Sherman A."/>
            <person name="Thon M."/>
            <person name="Fluhr R."/>
            <person name="Prusky D."/>
        </authorList>
    </citation>
    <scope>NUCLEOTIDE SEQUENCE [LARGE SCALE GENOMIC DNA]</scope>
    <source>
        <strain evidence="2">Cg-14</strain>
    </source>
</reference>
<comment type="caution">
    <text evidence="1">The sequence shown here is derived from an EMBL/GenBank/DDBJ whole genome shotgun (WGS) entry which is preliminary data.</text>
</comment>
<dbReference type="EMBL" id="AMYD01003197">
    <property type="protein sequence ID" value="EQB46919.1"/>
    <property type="molecule type" value="Genomic_DNA"/>
</dbReference>
<evidence type="ECO:0000313" key="1">
    <source>
        <dbReference type="EMBL" id="EQB46919.1"/>
    </source>
</evidence>
<protein>
    <submittedName>
        <fullName evidence="1">Uncharacterized protein</fullName>
    </submittedName>
</protein>
<organism evidence="1 2">
    <name type="scientific">Colletotrichum gloeosporioides (strain Cg-14)</name>
    <name type="common">Anthracnose fungus</name>
    <name type="synonym">Glomerella cingulata</name>
    <dbReference type="NCBI Taxonomy" id="1237896"/>
    <lineage>
        <taxon>Eukaryota</taxon>
        <taxon>Fungi</taxon>
        <taxon>Dikarya</taxon>
        <taxon>Ascomycota</taxon>
        <taxon>Pezizomycotina</taxon>
        <taxon>Sordariomycetes</taxon>
        <taxon>Hypocreomycetidae</taxon>
        <taxon>Glomerellales</taxon>
        <taxon>Glomerellaceae</taxon>
        <taxon>Colletotrichum</taxon>
        <taxon>Colletotrichum gloeosporioides species complex</taxon>
    </lineage>
</organism>
<gene>
    <name evidence="1" type="ORF">CGLO_13997</name>
</gene>
<evidence type="ECO:0000313" key="2">
    <source>
        <dbReference type="Proteomes" id="UP000015530"/>
    </source>
</evidence>
<dbReference type="Proteomes" id="UP000015530">
    <property type="component" value="Unassembled WGS sequence"/>
</dbReference>
<sequence length="16" mass="2029">MCPLYLGNYKQYFEFI</sequence>
<dbReference type="AlphaFoldDB" id="T0K4P2"/>
<dbReference type="HOGENOM" id="CLU_3433136_0_0_1"/>
<name>T0K4P2_COLGC</name>
<accession>T0K4P2</accession>
<proteinExistence type="predicted"/>